<dbReference type="AlphaFoldDB" id="A0A252EJL0"/>
<dbReference type="Proteomes" id="UP000195072">
    <property type="component" value="Unassembled WGS sequence"/>
</dbReference>
<sequence>MKFIVYDHRRREPRQRAGNFISAAPNTGASHQLTPHGVTPPCLLMMREGLACHAASQADQCDMSDFFHGRRQLVDIRQTEKLCCHRAGHINIALAQAVSDRPAYQSLITEDNAIAGAGLAAPVGTTDKMPRTIFMVVIRQSLV</sequence>
<gene>
    <name evidence="1" type="ORF">HK16_10025</name>
</gene>
<accession>A0A252EJL0</accession>
<name>A0A252EJL0_9PROT</name>
<proteinExistence type="predicted"/>
<evidence type="ECO:0000313" key="2">
    <source>
        <dbReference type="Proteomes" id="UP000195072"/>
    </source>
</evidence>
<protein>
    <submittedName>
        <fullName evidence="1">Uncharacterized protein</fullName>
    </submittedName>
</protein>
<comment type="caution">
    <text evidence="1">The sequence shown here is derived from an EMBL/GenBank/DDBJ whole genome shotgun (WGS) entry which is preliminary data.</text>
</comment>
<dbReference type="EMBL" id="JOOZ01000031">
    <property type="protein sequence ID" value="OUL66443.1"/>
    <property type="molecule type" value="Genomic_DNA"/>
</dbReference>
<reference evidence="1 2" key="1">
    <citation type="submission" date="2014-06" db="EMBL/GenBank/DDBJ databases">
        <authorList>
            <person name="Ju J."/>
            <person name="Zhang J."/>
        </authorList>
    </citation>
    <scope>NUCLEOTIDE SEQUENCE [LARGE SCALE GENOMIC DNA]</scope>
    <source>
        <strain evidence="1">DmL_050</strain>
    </source>
</reference>
<organism evidence="1 2">
    <name type="scientific">Acetobacter senegalensis</name>
    <dbReference type="NCBI Taxonomy" id="446692"/>
    <lineage>
        <taxon>Bacteria</taxon>
        <taxon>Pseudomonadati</taxon>
        <taxon>Pseudomonadota</taxon>
        <taxon>Alphaproteobacteria</taxon>
        <taxon>Acetobacterales</taxon>
        <taxon>Acetobacteraceae</taxon>
        <taxon>Acetobacter</taxon>
    </lineage>
</organism>
<evidence type="ECO:0000313" key="1">
    <source>
        <dbReference type="EMBL" id="OUL66443.1"/>
    </source>
</evidence>